<evidence type="ECO:0000313" key="2">
    <source>
        <dbReference type="Proteomes" id="UP000504610"/>
    </source>
</evidence>
<dbReference type="Proteomes" id="UP000504610">
    <property type="component" value="Unplaced"/>
</dbReference>
<protein>
    <submittedName>
        <fullName evidence="3">Uncharacterized protein LOC130505527</fullName>
    </submittedName>
    <submittedName>
        <fullName evidence="4">Uncharacterized protein LOC130506459</fullName>
    </submittedName>
</protein>
<dbReference type="Pfam" id="PF13966">
    <property type="entry name" value="zf-RVT"/>
    <property type="match status" value="1"/>
</dbReference>
<dbReference type="AlphaFoldDB" id="A0A9W3CX62"/>
<sequence length="140" mass="16254">MRRWGVSISPLCPLCNSENEIRQHLFFECGFSKEVWEAFCSAFHLSPPPLFMDVLDWIKAPSHDNNVNVMFKLVFQAVIYLLWKERNSRVHNLSSRPAASIILEIKRILSAKMDILSRAQRNVASSITYLSTWRVVFPSR</sequence>
<gene>
    <name evidence="3" type="primary">LOC130505527</name>
    <name evidence="4" type="synonym">LOC130506459</name>
</gene>
<dbReference type="RefSeq" id="XP_056856112.1">
    <property type="nucleotide sequence ID" value="XM_057000132.1"/>
</dbReference>
<dbReference type="RefSeq" id="XP_056857091.1">
    <property type="nucleotide sequence ID" value="XM_057001111.1"/>
</dbReference>
<dbReference type="GeneID" id="130505527"/>
<dbReference type="InterPro" id="IPR026960">
    <property type="entry name" value="RVT-Znf"/>
</dbReference>
<feature type="domain" description="Reverse transcriptase zinc-binding" evidence="1">
    <location>
        <begin position="1"/>
        <end position="36"/>
    </location>
</feature>
<accession>A0A9W3CX62</accession>
<dbReference type="OrthoDB" id="1109375at2759"/>
<evidence type="ECO:0000259" key="1">
    <source>
        <dbReference type="Pfam" id="PF13966"/>
    </source>
</evidence>
<reference evidence="3 4" key="1">
    <citation type="submission" date="2025-04" db="UniProtKB">
        <authorList>
            <consortium name="RefSeq"/>
        </authorList>
    </citation>
    <scope>IDENTIFICATION</scope>
    <source>
        <tissue evidence="3 4">Leaf</tissue>
    </source>
</reference>
<evidence type="ECO:0000313" key="3">
    <source>
        <dbReference type="RefSeq" id="XP_056856112.1"/>
    </source>
</evidence>
<proteinExistence type="predicted"/>
<keyword evidence="2" id="KW-1185">Reference proteome</keyword>
<organism evidence="2 3">
    <name type="scientific">Raphanus sativus</name>
    <name type="common">Radish</name>
    <name type="synonym">Raphanus raphanistrum var. sativus</name>
    <dbReference type="NCBI Taxonomy" id="3726"/>
    <lineage>
        <taxon>Eukaryota</taxon>
        <taxon>Viridiplantae</taxon>
        <taxon>Streptophyta</taxon>
        <taxon>Embryophyta</taxon>
        <taxon>Tracheophyta</taxon>
        <taxon>Spermatophyta</taxon>
        <taxon>Magnoliopsida</taxon>
        <taxon>eudicotyledons</taxon>
        <taxon>Gunneridae</taxon>
        <taxon>Pentapetalae</taxon>
        <taxon>rosids</taxon>
        <taxon>malvids</taxon>
        <taxon>Brassicales</taxon>
        <taxon>Brassicaceae</taxon>
        <taxon>Brassiceae</taxon>
        <taxon>Raphanus</taxon>
    </lineage>
</organism>
<name>A0A9W3CX62_RAPSA</name>
<dbReference type="KEGG" id="rsz:130505527"/>
<dbReference type="KEGG" id="rsz:130506459"/>
<evidence type="ECO:0000313" key="4">
    <source>
        <dbReference type="RefSeq" id="XP_056857091.1"/>
    </source>
</evidence>